<protein>
    <recommendedName>
        <fullName evidence="4 6">dTDP-4-dehydrorhamnose reductase</fullName>
        <ecNumber evidence="3 6">1.1.1.133</ecNumber>
    </recommendedName>
</protein>
<dbReference type="InterPro" id="IPR005913">
    <property type="entry name" value="dTDP_dehydrorham_reduct"/>
</dbReference>
<dbReference type="Proteomes" id="UP000000723">
    <property type="component" value="Chromosome"/>
</dbReference>
<dbReference type="STRING" id="511995.CFPG_293"/>
<dbReference type="PANTHER" id="PTHR10491:SF4">
    <property type="entry name" value="METHIONINE ADENOSYLTRANSFERASE 2 SUBUNIT BETA"/>
    <property type="match status" value="1"/>
</dbReference>
<evidence type="ECO:0000256" key="5">
    <source>
        <dbReference type="ARBA" id="ARBA00048200"/>
    </source>
</evidence>
<dbReference type="UniPathway" id="UPA00124"/>
<dbReference type="RefSeq" id="WP_012573317.1">
    <property type="nucleotide sequence ID" value="NC_011565.1"/>
</dbReference>
<reference evidence="9" key="1">
    <citation type="journal article" date="2008" name="Science">
        <title>Genome of an endosymbiont coupling N2 fixation to cellulolysis within RT protist cells in termite gut.</title>
        <authorList>
            <person name="Hongoh Y."/>
            <person name="Sharma V.K."/>
            <person name="Prakash T."/>
            <person name="Noda S."/>
            <person name="Toh H."/>
            <person name="Taylor T.D."/>
            <person name="Kudo T."/>
            <person name="Sakaki Y."/>
            <person name="Toyoda A."/>
            <person name="Hattori M."/>
            <person name="Ohkuma M."/>
        </authorList>
    </citation>
    <scope>NUCLEOTIDE SEQUENCE [LARGE SCALE GENOMIC DNA]</scope>
</reference>
<dbReference type="InterPro" id="IPR036291">
    <property type="entry name" value="NAD(P)-bd_dom_sf"/>
</dbReference>
<evidence type="ECO:0000313" key="8">
    <source>
        <dbReference type="EMBL" id="BAG83556.1"/>
    </source>
</evidence>
<dbReference type="Gene3D" id="3.90.25.10">
    <property type="entry name" value="UDP-galactose 4-epimerase, domain 1"/>
    <property type="match status" value="1"/>
</dbReference>
<evidence type="ECO:0000259" key="7">
    <source>
        <dbReference type="Pfam" id="PF04321"/>
    </source>
</evidence>
<evidence type="ECO:0000256" key="3">
    <source>
        <dbReference type="ARBA" id="ARBA00012929"/>
    </source>
</evidence>
<dbReference type="EC" id="1.1.1.133" evidence="3 6"/>
<comment type="pathway">
    <text evidence="1 6">Carbohydrate biosynthesis; dTDP-L-rhamnose biosynthesis.</text>
</comment>
<dbReference type="OrthoDB" id="9803892at2"/>
<comment type="function">
    <text evidence="6">Catalyzes the reduction of dTDP-6-deoxy-L-lyxo-4-hexulose to yield dTDP-L-rhamnose.</text>
</comment>
<dbReference type="GO" id="GO:0008831">
    <property type="term" value="F:dTDP-4-dehydrorhamnose reductase activity"/>
    <property type="evidence" value="ECO:0007669"/>
    <property type="project" value="UniProtKB-EC"/>
</dbReference>
<comment type="catalytic activity">
    <reaction evidence="5">
        <text>dTDP-beta-L-rhamnose + NADP(+) = dTDP-4-dehydro-beta-L-rhamnose + NADPH + H(+)</text>
        <dbReference type="Rhea" id="RHEA:21796"/>
        <dbReference type="ChEBI" id="CHEBI:15378"/>
        <dbReference type="ChEBI" id="CHEBI:57510"/>
        <dbReference type="ChEBI" id="CHEBI:57783"/>
        <dbReference type="ChEBI" id="CHEBI:58349"/>
        <dbReference type="ChEBI" id="CHEBI:62830"/>
        <dbReference type="EC" id="1.1.1.133"/>
    </reaction>
</comment>
<dbReference type="AlphaFoldDB" id="B6YQT4"/>
<gene>
    <name evidence="8" type="ordered locus">CFPG_293</name>
</gene>
<dbReference type="EMBL" id="AP010656">
    <property type="protein sequence ID" value="BAG83556.1"/>
    <property type="molecule type" value="Genomic_DNA"/>
</dbReference>
<dbReference type="InterPro" id="IPR029903">
    <property type="entry name" value="RmlD-like-bd"/>
</dbReference>
<evidence type="ECO:0000313" key="9">
    <source>
        <dbReference type="Proteomes" id="UP000000723"/>
    </source>
</evidence>
<accession>B6YQT4</accession>
<dbReference type="eggNOG" id="COG1091">
    <property type="taxonomic scope" value="Bacteria"/>
</dbReference>
<comment type="similarity">
    <text evidence="2 6">Belongs to the dTDP-4-dehydrorhamnose reductase family.</text>
</comment>
<evidence type="ECO:0000256" key="2">
    <source>
        <dbReference type="ARBA" id="ARBA00010944"/>
    </source>
</evidence>
<proteinExistence type="inferred from homology"/>
<dbReference type="SUPFAM" id="SSF51735">
    <property type="entry name" value="NAD(P)-binding Rossmann-fold domains"/>
    <property type="match status" value="1"/>
</dbReference>
<keyword evidence="6" id="KW-0521">NADP</keyword>
<keyword evidence="9" id="KW-1185">Reference proteome</keyword>
<dbReference type="Gene3D" id="3.40.50.720">
    <property type="entry name" value="NAD(P)-binding Rossmann-like Domain"/>
    <property type="match status" value="1"/>
</dbReference>
<feature type="domain" description="RmlD-like substrate binding" evidence="7">
    <location>
        <begin position="4"/>
        <end position="289"/>
    </location>
</feature>
<dbReference type="Pfam" id="PF04321">
    <property type="entry name" value="RmlD_sub_bind"/>
    <property type="match status" value="1"/>
</dbReference>
<organism evidence="8 9">
    <name type="scientific">Azobacteroides pseudotrichonymphae genomovar. CFP2</name>
    <dbReference type="NCBI Taxonomy" id="511995"/>
    <lineage>
        <taxon>Bacteria</taxon>
        <taxon>Pseudomonadati</taxon>
        <taxon>Bacteroidota</taxon>
        <taxon>Bacteroidia</taxon>
        <taxon>Bacteroidales</taxon>
        <taxon>Candidatus Azobacteroides</taxon>
    </lineage>
</organism>
<keyword evidence="6" id="KW-0560">Oxidoreductase</keyword>
<name>B6YQT4_AZOPC</name>
<evidence type="ECO:0000256" key="6">
    <source>
        <dbReference type="RuleBase" id="RU364082"/>
    </source>
</evidence>
<evidence type="ECO:0000256" key="1">
    <source>
        <dbReference type="ARBA" id="ARBA00004781"/>
    </source>
</evidence>
<evidence type="ECO:0000256" key="4">
    <source>
        <dbReference type="ARBA" id="ARBA00017099"/>
    </source>
</evidence>
<dbReference type="PANTHER" id="PTHR10491">
    <property type="entry name" value="DTDP-4-DEHYDRORHAMNOSE REDUCTASE"/>
    <property type="match status" value="1"/>
</dbReference>
<dbReference type="NCBIfam" id="TIGR01214">
    <property type="entry name" value="rmlD"/>
    <property type="match status" value="1"/>
</dbReference>
<dbReference type="KEGG" id="aps:CFPG_293"/>
<dbReference type="CDD" id="cd05254">
    <property type="entry name" value="dTDP_HR_like_SDR_e"/>
    <property type="match status" value="1"/>
</dbReference>
<dbReference type="HOGENOM" id="CLU_045518_1_2_10"/>
<dbReference type="GO" id="GO:0005829">
    <property type="term" value="C:cytosol"/>
    <property type="evidence" value="ECO:0007669"/>
    <property type="project" value="TreeGrafter"/>
</dbReference>
<dbReference type="GO" id="GO:0019305">
    <property type="term" value="P:dTDP-rhamnose biosynthetic process"/>
    <property type="evidence" value="ECO:0007669"/>
    <property type="project" value="UniProtKB-UniPathway"/>
</dbReference>
<sequence length="293" mass="33442">MTKTVLVTGAKGQLGCELTKVFTQHSEFNFIPTDIDTLDLTNKKEVIHFVKKHKIDYIINCAAYTAVDKAEEEIDLCYLINRDAVKNIVEAAARGKAKIIHISTNYVFDGVKNTPYIETDITNPQSVYGKSKLEGENTLMKNCPESIIIRTSWLYSIYGYNFVKKILRLIKEKSEINVVCDQIGTPTFAPDLANTILVLITFLKKTKNFHSGIFHYSNEGIVSWFDFAKKILQLSETKNCKIRPITTEQYPIRAKRPFYSALNKKKIKKAFDIVIPNWEVSLKKCINLLTNKS</sequence>